<dbReference type="EMBL" id="DRBS01000285">
    <property type="protein sequence ID" value="HDD44710.1"/>
    <property type="molecule type" value="Genomic_DNA"/>
</dbReference>
<protein>
    <submittedName>
        <fullName evidence="1">Uncharacterized protein</fullName>
    </submittedName>
</protein>
<evidence type="ECO:0000313" key="1">
    <source>
        <dbReference type="EMBL" id="HDD44710.1"/>
    </source>
</evidence>
<sequence length="164" mass="19312">MKDEVKNVIYIVLDILDSLAKTSRETPEFIKVNENILKDIKNELFELLKNDKQKTQNTMTELIGILPTILVDKRKFPKNEDLIKFAEKSLNFKFPKGNKSRSEIIGIIIVEISKKDDNSIEVFLKALKEFLKEDSTTHEEKIRIKQKSFVDTWLEFFDRYKGDR</sequence>
<dbReference type="AlphaFoldDB" id="A0A7C0Y7W8"/>
<gene>
    <name evidence="1" type="ORF">ENG63_07620</name>
</gene>
<dbReference type="InterPro" id="IPR016024">
    <property type="entry name" value="ARM-type_fold"/>
</dbReference>
<dbReference type="SUPFAM" id="SSF48371">
    <property type="entry name" value="ARM repeat"/>
    <property type="match status" value="1"/>
</dbReference>
<proteinExistence type="predicted"/>
<organism evidence="1">
    <name type="scientific">Desulfofervidus auxilii</name>
    <dbReference type="NCBI Taxonomy" id="1621989"/>
    <lineage>
        <taxon>Bacteria</taxon>
        <taxon>Pseudomonadati</taxon>
        <taxon>Thermodesulfobacteriota</taxon>
        <taxon>Candidatus Desulfofervidia</taxon>
        <taxon>Candidatus Desulfofervidales</taxon>
        <taxon>Candidatus Desulfofervidaceae</taxon>
        <taxon>Candidatus Desulfofervidus</taxon>
    </lineage>
</organism>
<reference evidence="1" key="1">
    <citation type="journal article" date="2020" name="mSystems">
        <title>Genome- and Community-Level Interaction Insights into Carbon Utilization and Element Cycling Functions of Hydrothermarchaeota in Hydrothermal Sediment.</title>
        <authorList>
            <person name="Zhou Z."/>
            <person name="Liu Y."/>
            <person name="Xu W."/>
            <person name="Pan J."/>
            <person name="Luo Z.H."/>
            <person name="Li M."/>
        </authorList>
    </citation>
    <scope>NUCLEOTIDE SEQUENCE [LARGE SCALE GENOMIC DNA]</scope>
    <source>
        <strain evidence="1">HyVt-233</strain>
    </source>
</reference>
<accession>A0A7C0Y7W8</accession>
<dbReference type="Proteomes" id="UP000886289">
    <property type="component" value="Unassembled WGS sequence"/>
</dbReference>
<name>A0A7C0Y7W8_DESA2</name>
<comment type="caution">
    <text evidence="1">The sequence shown here is derived from an EMBL/GenBank/DDBJ whole genome shotgun (WGS) entry which is preliminary data.</text>
</comment>